<sequence>MSMDISIQRSEGPLTLILSGRMDGFGAQQVAEAIRNDLRESDREIIFDLGGVDYISSAGLRVFQEVYRKIHERKGTVSLCQVGEFTQKVLKMGGFLQAFQIYPTLHEALTHSSTRPAGNAETNGIFTATHLTTGPVHLKVRGNISRVAAGEVMVQDFMKIPYEKGRYSVGIGAIGTDGSTISDLAGEMMELSGSVIWVPADGNKTPDFITSDIIEAGDLVQSGLFQVSYDGSMHAVLTIENLIKPVSLQTLYEEIFRFAEKTWPSWGGICFVTFQAGIEGVCSSDITSSLVRAAEKKQSEGTRPEEHKSLYYIPRKDNLLDTVSVDVLDPQYRGETLLGCGYIVDIPKAREKFPEDLLKRITLLPTPSHPSQLYAHLCGAVMHDIPWNPESDMEARITDGLLKGSLLAMHRLLGVTMIRSATIAIAPVTDIIPVQGS</sequence>
<dbReference type="Pfam" id="PF01740">
    <property type="entry name" value="STAS"/>
    <property type="match status" value="1"/>
</dbReference>
<dbReference type="GO" id="GO:0043856">
    <property type="term" value="F:anti-sigma factor antagonist activity"/>
    <property type="evidence" value="ECO:0007669"/>
    <property type="project" value="InterPro"/>
</dbReference>
<name>Q2FSV5_METHJ</name>
<evidence type="ECO:0000313" key="4">
    <source>
        <dbReference type="Proteomes" id="UP000001941"/>
    </source>
</evidence>
<feature type="domain" description="STAS" evidence="2">
    <location>
        <begin position="3"/>
        <end position="112"/>
    </location>
</feature>
<dbReference type="eggNOG" id="arCOG06891">
    <property type="taxonomic scope" value="Archaea"/>
</dbReference>
<dbReference type="AlphaFoldDB" id="Q2FSV5"/>
<accession>Q2FSV5</accession>
<evidence type="ECO:0000256" key="1">
    <source>
        <dbReference type="ARBA" id="ARBA00009013"/>
    </source>
</evidence>
<proteinExistence type="inferred from homology"/>
<protein>
    <submittedName>
        <fullName evidence="3">Anti-sigma-factor antagonist (STAS) domain protein</fullName>
    </submittedName>
</protein>
<dbReference type="Proteomes" id="UP000001941">
    <property type="component" value="Chromosome"/>
</dbReference>
<reference evidence="4" key="1">
    <citation type="journal article" date="2016" name="Stand. Genomic Sci.">
        <title>Complete genome sequence of Methanospirillum hungatei type strain JF1.</title>
        <authorList>
            <person name="Gunsalus R.P."/>
            <person name="Cook L.E."/>
            <person name="Crable B."/>
            <person name="Rohlin L."/>
            <person name="McDonald E."/>
            <person name="Mouttaki H."/>
            <person name="Sieber J.R."/>
            <person name="Poweleit N."/>
            <person name="Zhou H."/>
            <person name="Lapidus A.L."/>
            <person name="Daligault H.E."/>
            <person name="Land M."/>
            <person name="Gilna P."/>
            <person name="Ivanova N."/>
            <person name="Kyrpides N."/>
            <person name="Culley D.E."/>
            <person name="McInerney M.J."/>
        </authorList>
    </citation>
    <scope>NUCLEOTIDE SEQUENCE [LARGE SCALE GENOMIC DNA]</scope>
    <source>
        <strain evidence="4">ATCC 27890 / DSM 864 / NBRC 100397 / JF-1</strain>
    </source>
</reference>
<evidence type="ECO:0000259" key="2">
    <source>
        <dbReference type="PROSITE" id="PS50801"/>
    </source>
</evidence>
<dbReference type="EMBL" id="CP000254">
    <property type="protein sequence ID" value="ABD42917.1"/>
    <property type="molecule type" value="Genomic_DNA"/>
</dbReference>
<dbReference type="InterPro" id="IPR002645">
    <property type="entry name" value="STAS_dom"/>
</dbReference>
<dbReference type="CDD" id="cd07043">
    <property type="entry name" value="STAS_anti-anti-sigma_factors"/>
    <property type="match status" value="1"/>
</dbReference>
<dbReference type="InParanoid" id="Q2FSV5"/>
<gene>
    <name evidence="3" type="ordered locus">Mhun_3235</name>
</gene>
<comment type="similarity">
    <text evidence="1">Belongs to the anti-sigma-factor antagonist family.</text>
</comment>
<dbReference type="SUPFAM" id="SSF52091">
    <property type="entry name" value="SpoIIaa-like"/>
    <property type="match status" value="1"/>
</dbReference>
<evidence type="ECO:0000313" key="3">
    <source>
        <dbReference type="EMBL" id="ABD42917.1"/>
    </source>
</evidence>
<dbReference type="Gene3D" id="3.30.750.24">
    <property type="entry name" value="STAS domain"/>
    <property type="match status" value="1"/>
</dbReference>
<dbReference type="InterPro" id="IPR036513">
    <property type="entry name" value="STAS_dom_sf"/>
</dbReference>
<dbReference type="EnsemblBacteria" id="ABD42917">
    <property type="protein sequence ID" value="ABD42917"/>
    <property type="gene ID" value="Mhun_3235"/>
</dbReference>
<dbReference type="KEGG" id="mhu:Mhun_3235"/>
<dbReference type="InterPro" id="IPR003658">
    <property type="entry name" value="Anti-sigma_ant"/>
</dbReference>
<dbReference type="STRING" id="323259.Mhun_3235"/>
<dbReference type="PROSITE" id="PS50801">
    <property type="entry name" value="STAS"/>
    <property type="match status" value="1"/>
</dbReference>
<dbReference type="HOGENOM" id="CLU_053466_0_0_2"/>
<keyword evidence="4" id="KW-1185">Reference proteome</keyword>
<dbReference type="PANTHER" id="PTHR33495">
    <property type="entry name" value="ANTI-SIGMA FACTOR ANTAGONIST TM_1081-RELATED-RELATED"/>
    <property type="match status" value="1"/>
</dbReference>
<dbReference type="NCBIfam" id="TIGR00377">
    <property type="entry name" value="ant_ant_sig"/>
    <property type="match status" value="1"/>
</dbReference>
<organism evidence="3 4">
    <name type="scientific">Methanospirillum hungatei JF-1 (strain ATCC 27890 / DSM 864 / NBRC 100397 / JF-1)</name>
    <dbReference type="NCBI Taxonomy" id="323259"/>
    <lineage>
        <taxon>Archaea</taxon>
        <taxon>Methanobacteriati</taxon>
        <taxon>Methanobacteriota</taxon>
        <taxon>Stenosarchaea group</taxon>
        <taxon>Methanomicrobia</taxon>
        <taxon>Methanomicrobiales</taxon>
        <taxon>Methanospirillaceae</taxon>
        <taxon>Methanospirillum</taxon>
    </lineage>
</organism>